<dbReference type="STRING" id="97481.SAMN05444853_11915"/>
<sequence>MNNEIIPNNIKRMHSFIQMANQLGKEKASFLFIIDFEQQKPLIFPLTQTQTSGMMFEFFCKNNLNERKIVSKPFEFSFTPMEYTEYKQGFTLVKQHIQAGNSYLLNLTYPTQLQTNYSLEELFFATQAKYKLLLNNQFVCFSPETFIRIKNNKIYSYPMKGTINANKKNAKQTLLNCEKEIAEHNTIVDLIRNDLALVAQNIQVKKYRYIEKLHTHKGEIYQTSSEICGDLTSQWQNRIGSLLATLLPAGSISGAPKAKTVQIIQQVEKQPRGYYTGVFGYFDGESLESAVAIRYIEQQGENLLFRSGGGITSQSNAEDEYNEILEKVYVPISSV</sequence>
<dbReference type="EMBL" id="FOBN01000019">
    <property type="protein sequence ID" value="SEM46102.1"/>
    <property type="molecule type" value="Genomic_DNA"/>
</dbReference>
<dbReference type="InterPro" id="IPR015890">
    <property type="entry name" value="Chorismate_C"/>
</dbReference>
<proteinExistence type="predicted"/>
<dbReference type="InterPro" id="IPR019999">
    <property type="entry name" value="Anth_synth_I-like"/>
</dbReference>
<evidence type="ECO:0000313" key="2">
    <source>
        <dbReference type="EMBL" id="SEM46102.1"/>
    </source>
</evidence>
<dbReference type="InterPro" id="IPR005801">
    <property type="entry name" value="ADC_synthase"/>
</dbReference>
<dbReference type="Pfam" id="PF00425">
    <property type="entry name" value="Chorismate_bind"/>
    <property type="match status" value="1"/>
</dbReference>
<dbReference type="SUPFAM" id="SSF56322">
    <property type="entry name" value="ADC synthase"/>
    <property type="match status" value="1"/>
</dbReference>
<accession>A0A1H7YIM5</accession>
<dbReference type="GO" id="GO:0000162">
    <property type="term" value="P:L-tryptophan biosynthetic process"/>
    <property type="evidence" value="ECO:0007669"/>
    <property type="project" value="TreeGrafter"/>
</dbReference>
<dbReference type="AlphaFoldDB" id="A0A1H7YIM5"/>
<evidence type="ECO:0000259" key="1">
    <source>
        <dbReference type="Pfam" id="PF00425"/>
    </source>
</evidence>
<dbReference type="NCBIfam" id="NF005486">
    <property type="entry name" value="PRK07093.1"/>
    <property type="match status" value="1"/>
</dbReference>
<reference evidence="3" key="1">
    <citation type="submission" date="2016-10" db="EMBL/GenBank/DDBJ databases">
        <authorList>
            <person name="Varghese N."/>
            <person name="Submissions S."/>
        </authorList>
    </citation>
    <scope>NUCLEOTIDE SEQUENCE [LARGE SCALE GENOMIC DNA]</scope>
    <source>
        <strain evidence="3">DSM 24204</strain>
    </source>
</reference>
<feature type="domain" description="Chorismate-utilising enzyme C-terminal" evidence="1">
    <location>
        <begin position="84"/>
        <end position="327"/>
    </location>
</feature>
<gene>
    <name evidence="2" type="ORF">SAMN05444853_11915</name>
</gene>
<dbReference type="PANTHER" id="PTHR11236:SF50">
    <property type="entry name" value="AMINODEOXYCHORISMATE SYNTHASE COMPONENT 1"/>
    <property type="match status" value="1"/>
</dbReference>
<dbReference type="GO" id="GO:0046820">
    <property type="term" value="F:4-amino-4-deoxychorismate synthase activity"/>
    <property type="evidence" value="ECO:0007669"/>
    <property type="project" value="TreeGrafter"/>
</dbReference>
<dbReference type="PANTHER" id="PTHR11236">
    <property type="entry name" value="AMINOBENZOATE/ANTHRANILATE SYNTHASE"/>
    <property type="match status" value="1"/>
</dbReference>
<dbReference type="PRINTS" id="PR00095">
    <property type="entry name" value="ANTSNTHASEI"/>
</dbReference>
<dbReference type="Gene3D" id="3.60.120.10">
    <property type="entry name" value="Anthranilate synthase"/>
    <property type="match status" value="1"/>
</dbReference>
<organism evidence="2 3">
    <name type="scientific">Phocoenobacter skyensis</name>
    <dbReference type="NCBI Taxonomy" id="97481"/>
    <lineage>
        <taxon>Bacteria</taxon>
        <taxon>Pseudomonadati</taxon>
        <taxon>Pseudomonadota</taxon>
        <taxon>Gammaproteobacteria</taxon>
        <taxon>Pasteurellales</taxon>
        <taxon>Pasteurellaceae</taxon>
        <taxon>Phocoenobacter</taxon>
    </lineage>
</organism>
<protein>
    <submittedName>
        <fullName evidence="2">Para-aminobenzoate synthetase component 1</fullName>
    </submittedName>
</protein>
<evidence type="ECO:0000313" key="3">
    <source>
        <dbReference type="Proteomes" id="UP000198883"/>
    </source>
</evidence>
<dbReference type="Proteomes" id="UP000198883">
    <property type="component" value="Unassembled WGS sequence"/>
</dbReference>
<name>A0A1H7YIM5_9PAST</name>